<reference evidence="1" key="2">
    <citation type="journal article" date="2015" name="Data Brief">
        <title>Shoot transcriptome of the giant reed, Arundo donax.</title>
        <authorList>
            <person name="Barrero R.A."/>
            <person name="Guerrero F.D."/>
            <person name="Moolhuijzen P."/>
            <person name="Goolsby J.A."/>
            <person name="Tidwell J."/>
            <person name="Bellgard S.E."/>
            <person name="Bellgard M.I."/>
        </authorList>
    </citation>
    <scope>NUCLEOTIDE SEQUENCE</scope>
    <source>
        <tissue evidence="1">Shoot tissue taken approximately 20 cm above the soil surface</tissue>
    </source>
</reference>
<dbReference type="EMBL" id="GBRH01239940">
    <property type="protein sequence ID" value="JAD57955.1"/>
    <property type="molecule type" value="Transcribed_RNA"/>
</dbReference>
<organism evidence="1">
    <name type="scientific">Arundo donax</name>
    <name type="common">Giant reed</name>
    <name type="synonym">Donax arundinaceus</name>
    <dbReference type="NCBI Taxonomy" id="35708"/>
    <lineage>
        <taxon>Eukaryota</taxon>
        <taxon>Viridiplantae</taxon>
        <taxon>Streptophyta</taxon>
        <taxon>Embryophyta</taxon>
        <taxon>Tracheophyta</taxon>
        <taxon>Spermatophyta</taxon>
        <taxon>Magnoliopsida</taxon>
        <taxon>Liliopsida</taxon>
        <taxon>Poales</taxon>
        <taxon>Poaceae</taxon>
        <taxon>PACMAD clade</taxon>
        <taxon>Arundinoideae</taxon>
        <taxon>Arundineae</taxon>
        <taxon>Arundo</taxon>
    </lineage>
</organism>
<reference evidence="1" key="1">
    <citation type="submission" date="2014-09" db="EMBL/GenBank/DDBJ databases">
        <authorList>
            <person name="Magalhaes I.L.F."/>
            <person name="Oliveira U."/>
            <person name="Santos F.R."/>
            <person name="Vidigal T.H.D.A."/>
            <person name="Brescovit A.D."/>
            <person name="Santos A.J."/>
        </authorList>
    </citation>
    <scope>NUCLEOTIDE SEQUENCE</scope>
    <source>
        <tissue evidence="1">Shoot tissue taken approximately 20 cm above the soil surface</tissue>
    </source>
</reference>
<accession>A0A0A9B9P5</accession>
<evidence type="ECO:0000313" key="1">
    <source>
        <dbReference type="EMBL" id="JAD57955.1"/>
    </source>
</evidence>
<protein>
    <submittedName>
        <fullName evidence="1">Uncharacterized protein</fullName>
    </submittedName>
</protein>
<proteinExistence type="predicted"/>
<name>A0A0A9B9P5_ARUDO</name>
<sequence length="13" mass="1710">MKCREYMCIKYEI</sequence>